<evidence type="ECO:0008006" key="3">
    <source>
        <dbReference type="Google" id="ProtNLM"/>
    </source>
</evidence>
<protein>
    <recommendedName>
        <fullName evidence="3">NYN domain-containing protein</fullName>
    </recommendedName>
</protein>
<evidence type="ECO:0000313" key="1">
    <source>
        <dbReference type="EMBL" id="GES09086.1"/>
    </source>
</evidence>
<sequence length="421" mass="45200">MSAVVPLGGLIPAVAIIDSRNLAGQAEEVLGARRYPGVSGVRQALELYGFAVGKVIAAVGTRASGSSSRLSTALTLNQDFAARFRNEGGEILEGYLRDSYNKMEEKQVDVLCARAIADEAYASRHEASPSKAIVLISKDSDLTPMFSFAKRLGVPVYAAATSGVDRRGDIDWILLGEAAMRIMTAARGSWGHDVRDQVSALAFLQWGKPYRWSVTGVVRRKGQDVVKLRHRTGIYGSALIQEFGGIKPAKATKHDLYPIGVDLGERGREFPLVMLSKSGVGGCASNLQEAVVAERVSPTQVTLRLNDGDKLFRVEATIDNMHLNRRVLVQREGSDTVRWVGGLEPCATYPTEGDPTMPTIVEIASLTGTPLAIARRADGTTMPIRLPRGEVGKVGSRYVGIAAGLDQRLGSHLIAISSSLC</sequence>
<evidence type="ECO:0000313" key="2">
    <source>
        <dbReference type="Proteomes" id="UP000331127"/>
    </source>
</evidence>
<organism evidence="1 2">
    <name type="scientific">Acrocarpospora macrocephala</name>
    <dbReference type="NCBI Taxonomy" id="150177"/>
    <lineage>
        <taxon>Bacteria</taxon>
        <taxon>Bacillati</taxon>
        <taxon>Actinomycetota</taxon>
        <taxon>Actinomycetes</taxon>
        <taxon>Streptosporangiales</taxon>
        <taxon>Streptosporangiaceae</taxon>
        <taxon>Acrocarpospora</taxon>
    </lineage>
</organism>
<gene>
    <name evidence="1" type="ORF">Amac_026820</name>
</gene>
<dbReference type="Proteomes" id="UP000331127">
    <property type="component" value="Unassembled WGS sequence"/>
</dbReference>
<dbReference type="EMBL" id="BLAE01000013">
    <property type="protein sequence ID" value="GES09086.1"/>
    <property type="molecule type" value="Genomic_DNA"/>
</dbReference>
<keyword evidence="2" id="KW-1185">Reference proteome</keyword>
<dbReference type="RefSeq" id="WP_155354647.1">
    <property type="nucleotide sequence ID" value="NZ_BAAAHL010000065.1"/>
</dbReference>
<name>A0A5M3WKH5_9ACTN</name>
<reference evidence="1 2" key="1">
    <citation type="submission" date="2019-10" db="EMBL/GenBank/DDBJ databases">
        <title>Whole genome shotgun sequence of Acrocarpospora macrocephala NBRC 16266.</title>
        <authorList>
            <person name="Ichikawa N."/>
            <person name="Kimura A."/>
            <person name="Kitahashi Y."/>
            <person name="Komaki H."/>
            <person name="Oguchi A."/>
        </authorList>
    </citation>
    <scope>NUCLEOTIDE SEQUENCE [LARGE SCALE GENOMIC DNA]</scope>
    <source>
        <strain evidence="1 2">NBRC 16266</strain>
    </source>
</reference>
<comment type="caution">
    <text evidence="1">The sequence shown here is derived from an EMBL/GenBank/DDBJ whole genome shotgun (WGS) entry which is preliminary data.</text>
</comment>
<accession>A0A5M3WKH5</accession>
<dbReference type="Gene3D" id="3.40.50.1010">
    <property type="entry name" value="5'-nuclease"/>
    <property type="match status" value="1"/>
</dbReference>
<dbReference type="AlphaFoldDB" id="A0A5M3WKH5"/>
<dbReference type="OrthoDB" id="5180697at2"/>
<proteinExistence type="predicted"/>